<keyword evidence="4" id="KW-0812">Transmembrane</keyword>
<dbReference type="GO" id="GO:0016836">
    <property type="term" value="F:hydro-lyase activity"/>
    <property type="evidence" value="ECO:0007669"/>
    <property type="project" value="TreeGrafter"/>
</dbReference>
<evidence type="ECO:0000256" key="2">
    <source>
        <dbReference type="ARBA" id="ARBA00022946"/>
    </source>
</evidence>
<dbReference type="InterPro" id="IPR052377">
    <property type="entry name" value="Mitochondrial_ECH-domain"/>
</dbReference>
<proteinExistence type="predicted"/>
<dbReference type="WBParaSite" id="scf7180000423184.g10392">
    <property type="protein sequence ID" value="scf7180000423184.g10392"/>
    <property type="gene ID" value="scf7180000423184.g10392"/>
</dbReference>
<dbReference type="InterPro" id="IPR029045">
    <property type="entry name" value="ClpP/crotonase-like_dom_sf"/>
</dbReference>
<organism evidence="5 6">
    <name type="scientific">Meloidogyne floridensis</name>
    <dbReference type="NCBI Taxonomy" id="298350"/>
    <lineage>
        <taxon>Eukaryota</taxon>
        <taxon>Metazoa</taxon>
        <taxon>Ecdysozoa</taxon>
        <taxon>Nematoda</taxon>
        <taxon>Chromadorea</taxon>
        <taxon>Rhabditida</taxon>
        <taxon>Tylenchina</taxon>
        <taxon>Tylenchomorpha</taxon>
        <taxon>Tylenchoidea</taxon>
        <taxon>Meloidogynidae</taxon>
        <taxon>Meloidogyninae</taxon>
        <taxon>Meloidogyne</taxon>
    </lineage>
</organism>
<keyword evidence="2" id="KW-0809">Transit peptide</keyword>
<keyword evidence="4" id="KW-1133">Transmembrane helix</keyword>
<keyword evidence="4" id="KW-0472">Membrane</keyword>
<dbReference type="InterPro" id="IPR004345">
    <property type="entry name" value="TB2_DP1_HVA22"/>
</dbReference>
<dbReference type="PANTHER" id="PTHR43602">
    <property type="match status" value="1"/>
</dbReference>
<evidence type="ECO:0000256" key="4">
    <source>
        <dbReference type="SAM" id="Phobius"/>
    </source>
</evidence>
<sequence>MEGLRKQLKELDNNMKIRTIIIASEGNVFSAGHDLNELTAESGPSSHKRVFNKCVELMETLQNISLPVIAEVDGLVTAAATQLVGSCDIVAATKRSTFSCPGIKIGLFCNTPGIALARNLPRKLAMDMLLTAREITAQDALNFGLISRLVEDGKAKEEVLSISEEICKYSRHICGLGKAFFYTQIEQNIATANSYKAVRTKDVKEYVKWMMYWIVFALFHASEALADILLAFWFPFYYELKIVFVVWLLSPWTKGSSILYRKWVHPMLMKHEGDIDVFLEQAKNESYRQVVNLGTLGLSCARDIVATAALRSAQLGQVQLADLHRSLSTKDSKSTDVCIIEESEKQTNSCIQVSIKEKTVIITNSTNPSTGPTIYAMISNYFWSRIFVFGVTGNAKAASLVAMSCAAFTAITWVLESKNDYETWVASRRDRERNIPEILLPKTIFDWSEFNRTEDKN</sequence>
<dbReference type="AlphaFoldDB" id="A0A915P4L5"/>
<dbReference type="CDD" id="cd06558">
    <property type="entry name" value="crotonase-like"/>
    <property type="match status" value="1"/>
</dbReference>
<dbReference type="Gene3D" id="3.90.226.10">
    <property type="entry name" value="2-enoyl-CoA Hydratase, Chain A, domain 1"/>
    <property type="match status" value="1"/>
</dbReference>
<keyword evidence="3" id="KW-0443">Lipid metabolism</keyword>
<evidence type="ECO:0000313" key="5">
    <source>
        <dbReference type="Proteomes" id="UP000887560"/>
    </source>
</evidence>
<protein>
    <submittedName>
        <fullName evidence="6">Receptor expression-enhancing protein</fullName>
    </submittedName>
</protein>
<dbReference type="SUPFAM" id="SSF52096">
    <property type="entry name" value="ClpP/crotonase"/>
    <property type="match status" value="1"/>
</dbReference>
<dbReference type="GO" id="GO:0005739">
    <property type="term" value="C:mitochondrion"/>
    <property type="evidence" value="ECO:0007669"/>
    <property type="project" value="TreeGrafter"/>
</dbReference>
<accession>A0A915P4L5</accession>
<reference evidence="6" key="1">
    <citation type="submission" date="2022-11" db="UniProtKB">
        <authorList>
            <consortium name="WormBaseParasite"/>
        </authorList>
    </citation>
    <scope>IDENTIFICATION</scope>
</reference>
<dbReference type="InterPro" id="IPR001753">
    <property type="entry name" value="Enoyl-CoA_hydra/iso"/>
</dbReference>
<dbReference type="Pfam" id="PF03134">
    <property type="entry name" value="TB2_DP1_HVA22"/>
    <property type="match status" value="1"/>
</dbReference>
<dbReference type="PANTHER" id="PTHR43602:SF1">
    <property type="entry name" value="ENOYL-COA HYDRATASE DOMAIN-CONTAINING PROTEIN 3, MITOCHONDRIAL"/>
    <property type="match status" value="1"/>
</dbReference>
<dbReference type="Pfam" id="PF00378">
    <property type="entry name" value="ECH_1"/>
    <property type="match status" value="1"/>
</dbReference>
<dbReference type="GO" id="GO:0006631">
    <property type="term" value="P:fatty acid metabolic process"/>
    <property type="evidence" value="ECO:0007669"/>
    <property type="project" value="UniProtKB-KW"/>
</dbReference>
<evidence type="ECO:0000256" key="1">
    <source>
        <dbReference type="ARBA" id="ARBA00022832"/>
    </source>
</evidence>
<keyword evidence="1" id="KW-0276">Fatty acid metabolism</keyword>
<keyword evidence="5" id="KW-1185">Reference proteome</keyword>
<feature type="transmembrane region" description="Helical" evidence="4">
    <location>
        <begin position="209"/>
        <end position="234"/>
    </location>
</feature>
<name>A0A915P4L5_9BILA</name>
<evidence type="ECO:0000256" key="3">
    <source>
        <dbReference type="ARBA" id="ARBA00023098"/>
    </source>
</evidence>
<dbReference type="Proteomes" id="UP000887560">
    <property type="component" value="Unplaced"/>
</dbReference>
<evidence type="ECO:0000313" key="6">
    <source>
        <dbReference type="WBParaSite" id="scf7180000423184.g10392"/>
    </source>
</evidence>